<dbReference type="AlphaFoldDB" id="A0A811Q1U9"/>
<evidence type="ECO:0000313" key="2">
    <source>
        <dbReference type="EMBL" id="CAD6254385.1"/>
    </source>
</evidence>
<keyword evidence="3" id="KW-1185">Reference proteome</keyword>
<proteinExistence type="predicted"/>
<organism evidence="2 3">
    <name type="scientific">Miscanthus lutarioriparius</name>
    <dbReference type="NCBI Taxonomy" id="422564"/>
    <lineage>
        <taxon>Eukaryota</taxon>
        <taxon>Viridiplantae</taxon>
        <taxon>Streptophyta</taxon>
        <taxon>Embryophyta</taxon>
        <taxon>Tracheophyta</taxon>
        <taxon>Spermatophyta</taxon>
        <taxon>Magnoliopsida</taxon>
        <taxon>Liliopsida</taxon>
        <taxon>Poales</taxon>
        <taxon>Poaceae</taxon>
        <taxon>PACMAD clade</taxon>
        <taxon>Panicoideae</taxon>
        <taxon>Andropogonodae</taxon>
        <taxon>Andropogoneae</taxon>
        <taxon>Saccharinae</taxon>
        <taxon>Miscanthus</taxon>
    </lineage>
</organism>
<feature type="compositionally biased region" description="Basic and acidic residues" evidence="1">
    <location>
        <begin position="108"/>
        <end position="117"/>
    </location>
</feature>
<dbReference type="EMBL" id="CAJGYO010000009">
    <property type="protein sequence ID" value="CAD6254385.1"/>
    <property type="molecule type" value="Genomic_DNA"/>
</dbReference>
<gene>
    <name evidence="2" type="ORF">NCGR_LOCUS37989</name>
</gene>
<name>A0A811Q1U9_9POAL</name>
<protein>
    <submittedName>
        <fullName evidence="2">Uncharacterized protein</fullName>
    </submittedName>
</protein>
<reference evidence="2" key="1">
    <citation type="submission" date="2020-10" db="EMBL/GenBank/DDBJ databases">
        <authorList>
            <person name="Han B."/>
            <person name="Lu T."/>
            <person name="Zhao Q."/>
            <person name="Huang X."/>
            <person name="Zhao Y."/>
        </authorList>
    </citation>
    <scope>NUCLEOTIDE SEQUENCE</scope>
</reference>
<comment type="caution">
    <text evidence="2">The sequence shown here is derived from an EMBL/GenBank/DDBJ whole genome shotgun (WGS) entry which is preliminary data.</text>
</comment>
<evidence type="ECO:0000313" key="3">
    <source>
        <dbReference type="Proteomes" id="UP000604825"/>
    </source>
</evidence>
<dbReference type="Proteomes" id="UP000604825">
    <property type="component" value="Unassembled WGS sequence"/>
</dbReference>
<sequence>MAAVAAGGRGTPPEVAQQMGVAQQTVAQPAKWICWWSSCRGVMEALQHRRPCRPYSALADATPTCRCCRREIGLEEAPVKQIGAGKQICRRETGRRRPGEQIGAGDWLWREKKEGQGGRRRGDRKSARVSQEIPRS</sequence>
<feature type="region of interest" description="Disordered" evidence="1">
    <location>
        <begin position="92"/>
        <end position="136"/>
    </location>
</feature>
<accession>A0A811Q1U9</accession>
<evidence type="ECO:0000256" key="1">
    <source>
        <dbReference type="SAM" id="MobiDB-lite"/>
    </source>
</evidence>